<evidence type="ECO:0000256" key="1">
    <source>
        <dbReference type="SAM" id="MobiDB-lite"/>
    </source>
</evidence>
<organism evidence="2 3">
    <name type="scientific">Durusdinium trenchii</name>
    <dbReference type="NCBI Taxonomy" id="1381693"/>
    <lineage>
        <taxon>Eukaryota</taxon>
        <taxon>Sar</taxon>
        <taxon>Alveolata</taxon>
        <taxon>Dinophyceae</taxon>
        <taxon>Suessiales</taxon>
        <taxon>Symbiodiniaceae</taxon>
        <taxon>Durusdinium</taxon>
    </lineage>
</organism>
<dbReference type="EMBL" id="CAXAMM010008727">
    <property type="protein sequence ID" value="CAK9018278.1"/>
    <property type="molecule type" value="Genomic_DNA"/>
</dbReference>
<reference evidence="2 3" key="1">
    <citation type="submission" date="2024-02" db="EMBL/GenBank/DDBJ databases">
        <authorList>
            <person name="Chen Y."/>
            <person name="Shah S."/>
            <person name="Dougan E. K."/>
            <person name="Thang M."/>
            <person name="Chan C."/>
        </authorList>
    </citation>
    <scope>NUCLEOTIDE SEQUENCE [LARGE SCALE GENOMIC DNA]</scope>
</reference>
<dbReference type="PANTHER" id="PTHR39444">
    <property type="entry name" value="SITE-SPECIFIC DNA-METHYLTRANSFERASE (ADENINE-SPECIFIC)"/>
    <property type="match status" value="1"/>
</dbReference>
<keyword evidence="3" id="KW-1185">Reference proteome</keyword>
<gene>
    <name evidence="2" type="ORF">SCF082_LOCUS14012</name>
</gene>
<comment type="caution">
    <text evidence="2">The sequence shown here is derived from an EMBL/GenBank/DDBJ whole genome shotgun (WGS) entry which is preliminary data.</text>
</comment>
<accession>A0ABP0JV59</accession>
<proteinExistence type="predicted"/>
<dbReference type="Proteomes" id="UP001642464">
    <property type="component" value="Unassembled WGS sequence"/>
</dbReference>
<protein>
    <submittedName>
        <fullName evidence="2">Uncharacterized protein</fullName>
    </submittedName>
</protein>
<sequence length="229" mass="26132">MEAYQDAAVVLEEVAGALGKTRSTLRIYDPFFCDGGVVHALGRLGFDHVYNKCEDFYAMVARDALPEFDVLLTNPPFSGDHMERLVGFATTHPKALGKPFMLLMPNFVYTKPFFAAASQKISFLVRPMQRYAFVPPRWVSTSKGSTSLAKGKKTTSPYPTFWYCGNIAPPSSIHFVDKVHRGMFEHALLWCKDQKCLPNELRGEFDVKRKRPNPKARKRLRNQKRLRRV</sequence>
<feature type="region of interest" description="Disordered" evidence="1">
    <location>
        <begin position="208"/>
        <end position="229"/>
    </location>
</feature>
<evidence type="ECO:0000313" key="3">
    <source>
        <dbReference type="Proteomes" id="UP001642464"/>
    </source>
</evidence>
<dbReference type="PANTHER" id="PTHR39444:SF3">
    <property type="entry name" value="SITE-SPECIFIC DNA-METHYLTRANSFERASE (ADENINE-SPECIFIC)"/>
    <property type="match status" value="1"/>
</dbReference>
<evidence type="ECO:0000313" key="2">
    <source>
        <dbReference type="EMBL" id="CAK9018278.1"/>
    </source>
</evidence>
<name>A0ABP0JV59_9DINO</name>